<dbReference type="AlphaFoldDB" id="A0A9P5H2F2"/>
<accession>A0A9P5H2F2</accession>
<gene>
    <name evidence="1" type="ORF">G7Z17_g10577</name>
</gene>
<evidence type="ECO:0000313" key="2">
    <source>
        <dbReference type="Proteomes" id="UP000722485"/>
    </source>
</evidence>
<sequence>MKLLYPTSLKLDVNSIDGFSVALQPYDVKVPIPEEHIDAEVLVTWTNTAENLKDAASRLKNLRWIQSP</sequence>
<keyword evidence="2" id="KW-1185">Reference proteome</keyword>
<proteinExistence type="predicted"/>
<protein>
    <submittedName>
        <fullName evidence="1">Uncharacterized protein</fullName>
    </submittedName>
</protein>
<reference evidence="1" key="1">
    <citation type="submission" date="2020-03" db="EMBL/GenBank/DDBJ databases">
        <title>Draft Genome Sequence of Cylindrodendrum hubeiense.</title>
        <authorList>
            <person name="Buettner E."/>
            <person name="Kellner H."/>
        </authorList>
    </citation>
    <scope>NUCLEOTIDE SEQUENCE</scope>
    <source>
        <strain evidence="1">IHI 201604</strain>
    </source>
</reference>
<name>A0A9P5H2F2_9HYPO</name>
<evidence type="ECO:0000313" key="1">
    <source>
        <dbReference type="EMBL" id="KAF7543631.1"/>
    </source>
</evidence>
<comment type="caution">
    <text evidence="1">The sequence shown here is derived from an EMBL/GenBank/DDBJ whole genome shotgun (WGS) entry which is preliminary data.</text>
</comment>
<organism evidence="1 2">
    <name type="scientific">Cylindrodendrum hubeiense</name>
    <dbReference type="NCBI Taxonomy" id="595255"/>
    <lineage>
        <taxon>Eukaryota</taxon>
        <taxon>Fungi</taxon>
        <taxon>Dikarya</taxon>
        <taxon>Ascomycota</taxon>
        <taxon>Pezizomycotina</taxon>
        <taxon>Sordariomycetes</taxon>
        <taxon>Hypocreomycetidae</taxon>
        <taxon>Hypocreales</taxon>
        <taxon>Nectriaceae</taxon>
        <taxon>Cylindrodendrum</taxon>
    </lineage>
</organism>
<dbReference type="Proteomes" id="UP000722485">
    <property type="component" value="Unassembled WGS sequence"/>
</dbReference>
<dbReference type="EMBL" id="JAANBB010000353">
    <property type="protein sequence ID" value="KAF7543631.1"/>
    <property type="molecule type" value="Genomic_DNA"/>
</dbReference>
<dbReference type="OrthoDB" id="298012at2759"/>